<dbReference type="PANTHER" id="PTHR47017:SF1">
    <property type="entry name" value="ACYL-COA"/>
    <property type="match status" value="1"/>
</dbReference>
<dbReference type="PANTHER" id="PTHR47017">
    <property type="entry name" value="ACYL-COA"/>
    <property type="match status" value="1"/>
</dbReference>
<protein>
    <submittedName>
        <fullName evidence="1">GNAT family N-acetyltransferase</fullName>
    </submittedName>
</protein>
<keyword evidence="2" id="KW-1185">Reference proteome</keyword>
<comment type="caution">
    <text evidence="1">The sequence shown here is derived from an EMBL/GenBank/DDBJ whole genome shotgun (WGS) entry which is preliminary data.</text>
</comment>
<gene>
    <name evidence="1" type="ORF">C6W88_02690</name>
</gene>
<dbReference type="InterPro" id="IPR016181">
    <property type="entry name" value="Acyl_CoA_acyltransferase"/>
</dbReference>
<evidence type="ECO:0000313" key="1">
    <source>
        <dbReference type="EMBL" id="PTL96306.1"/>
    </source>
</evidence>
<dbReference type="InterPro" id="IPR007434">
    <property type="entry name" value="FemAB-like"/>
</dbReference>
<dbReference type="Pfam" id="PF04339">
    <property type="entry name" value="FemAB_like"/>
    <property type="match status" value="1"/>
</dbReference>
<sequence length="394" mass="44701">MTPSSPQQEQGGHAEEGLSVKCLETVAEVPAEHWNALVDPDHPFARHEFLDALEATGAVGEGTGWQPRHLTLWRGARLVGLLPYYLKEHSWGEYVFDWSWADAWERAGGRYYPKAVSAIPFTPAPGPRLALAEGEDEQTVMAMLASQWQDDPGLSGWHLLFAEDSEVAAWRQACPGLIARSGVQFQWRDEGFGDFEGFLAAMTSKRRKEVRRERRRVADQGIELRRLEGSEIDEAAIRHFFRCYRITYLERGTTGYLSEVFFQRLRRHMPENLVLVQAFVEGRPVAAALCLQGTRTLYGRYWGSEVLADCLHFEACYYQGIEHCLARGLDCFDPGTQGEHKVSRGFVPRRLTSLHHVNDPRLNDAVARFCQEEARQLELYVAAAHRGLPFRGRA</sequence>
<dbReference type="Gene3D" id="3.40.630.30">
    <property type="match status" value="1"/>
</dbReference>
<dbReference type="SUPFAM" id="SSF55729">
    <property type="entry name" value="Acyl-CoA N-acyltransferases (Nat)"/>
    <property type="match status" value="1"/>
</dbReference>
<organism evidence="1 2">
    <name type="scientific">Halomonas litopenaei</name>
    <dbReference type="NCBI Taxonomy" id="2109328"/>
    <lineage>
        <taxon>Bacteria</taxon>
        <taxon>Pseudomonadati</taxon>
        <taxon>Pseudomonadota</taxon>
        <taxon>Gammaproteobacteria</taxon>
        <taxon>Oceanospirillales</taxon>
        <taxon>Halomonadaceae</taxon>
        <taxon>Halomonas</taxon>
    </lineage>
</organism>
<dbReference type="EMBL" id="PXNS01000001">
    <property type="protein sequence ID" value="PTL96306.1"/>
    <property type="molecule type" value="Genomic_DNA"/>
</dbReference>
<accession>A0ABX5J5J2</accession>
<evidence type="ECO:0000313" key="2">
    <source>
        <dbReference type="Proteomes" id="UP000241895"/>
    </source>
</evidence>
<name>A0ABX5J5J2_9GAMM</name>
<proteinExistence type="predicted"/>
<dbReference type="Proteomes" id="UP000241895">
    <property type="component" value="Unassembled WGS sequence"/>
</dbReference>
<reference evidence="1 2" key="1">
    <citation type="submission" date="2018-03" db="EMBL/GenBank/DDBJ databases">
        <authorList>
            <person name="Zhou J."/>
            <person name="Li X."/>
            <person name="Xue M."/>
            <person name="Yin J."/>
        </authorList>
    </citation>
    <scope>NUCLEOTIDE SEQUENCE [LARGE SCALE GENOMIC DNA]</scope>
    <source>
        <strain evidence="1 2">SYSU ZJ2214</strain>
    </source>
</reference>
<dbReference type="RefSeq" id="WP_108131378.1">
    <property type="nucleotide sequence ID" value="NZ_PXNS01000001.1"/>
</dbReference>